<reference evidence="3" key="1">
    <citation type="submission" date="2019-12" db="EMBL/GenBank/DDBJ databases">
        <authorList>
            <person name="Scholes J."/>
        </authorList>
    </citation>
    <scope>NUCLEOTIDE SEQUENCE</scope>
</reference>
<dbReference type="PANTHER" id="PTHR31286">
    <property type="entry name" value="GLYCINE-RICH CELL WALL STRUCTURAL PROTEIN 1.8-LIKE"/>
    <property type="match status" value="1"/>
</dbReference>
<dbReference type="OrthoDB" id="1939268at2759"/>
<feature type="domain" description="Zinc knuckle CX2CX4HX4C" evidence="2">
    <location>
        <begin position="119"/>
        <end position="163"/>
    </location>
</feature>
<dbReference type="Pfam" id="PF14392">
    <property type="entry name" value="zf-CCHC_4"/>
    <property type="match status" value="1"/>
</dbReference>
<dbReference type="Pfam" id="PF14111">
    <property type="entry name" value="DUF4283"/>
    <property type="match status" value="1"/>
</dbReference>
<dbReference type="InterPro" id="IPR040256">
    <property type="entry name" value="At4g02000-like"/>
</dbReference>
<organism evidence="3 4">
    <name type="scientific">Striga hermonthica</name>
    <name type="common">Purple witchweed</name>
    <name type="synonym">Buchnera hermonthica</name>
    <dbReference type="NCBI Taxonomy" id="68872"/>
    <lineage>
        <taxon>Eukaryota</taxon>
        <taxon>Viridiplantae</taxon>
        <taxon>Streptophyta</taxon>
        <taxon>Embryophyta</taxon>
        <taxon>Tracheophyta</taxon>
        <taxon>Spermatophyta</taxon>
        <taxon>Magnoliopsida</taxon>
        <taxon>eudicotyledons</taxon>
        <taxon>Gunneridae</taxon>
        <taxon>Pentapetalae</taxon>
        <taxon>asterids</taxon>
        <taxon>lamiids</taxon>
        <taxon>Lamiales</taxon>
        <taxon>Orobanchaceae</taxon>
        <taxon>Buchnereae</taxon>
        <taxon>Striga</taxon>
    </lineage>
</organism>
<dbReference type="PANTHER" id="PTHR31286:SF178">
    <property type="entry name" value="DUF4283 DOMAIN-CONTAINING PROTEIN"/>
    <property type="match status" value="1"/>
</dbReference>
<feature type="domain" description="DUF4283" evidence="1">
    <location>
        <begin position="4"/>
        <end position="54"/>
    </location>
</feature>
<name>A0A9N7NZ77_STRHE</name>
<evidence type="ECO:0000259" key="1">
    <source>
        <dbReference type="Pfam" id="PF14111"/>
    </source>
</evidence>
<dbReference type="Proteomes" id="UP001153555">
    <property type="component" value="Unassembled WGS sequence"/>
</dbReference>
<protein>
    <recommendedName>
        <fullName evidence="5">DUF4283 domain-containing protein</fullName>
    </recommendedName>
</protein>
<evidence type="ECO:0008006" key="5">
    <source>
        <dbReference type="Google" id="ProtNLM"/>
    </source>
</evidence>
<evidence type="ECO:0000313" key="4">
    <source>
        <dbReference type="Proteomes" id="UP001153555"/>
    </source>
</evidence>
<dbReference type="InterPro" id="IPR025558">
    <property type="entry name" value="DUF4283"/>
</dbReference>
<evidence type="ECO:0000259" key="2">
    <source>
        <dbReference type="Pfam" id="PF14392"/>
    </source>
</evidence>
<proteinExistence type="predicted"/>
<sequence>MTIVWRPARPFSVRVLGSNLFQFLFQFEEDKAKVLKGKAWNFDGLYLILKELKKGNIDFTDEEMKVELWVQIHKLPLHWISAETGMKVGRLFSNVIDVLAPGVGSNNGTIVKILAEIRISEPLLRGTKIKLVTEEHWIEFRYENLLGFYFYCGRIGHSERQCEVKKDDIQRNVMKTEQYGD</sequence>
<accession>A0A9N7NZ77</accession>
<dbReference type="EMBL" id="CACSLK010031729">
    <property type="protein sequence ID" value="CAA0840189.1"/>
    <property type="molecule type" value="Genomic_DNA"/>
</dbReference>
<evidence type="ECO:0000313" key="3">
    <source>
        <dbReference type="EMBL" id="CAA0840189.1"/>
    </source>
</evidence>
<dbReference type="AlphaFoldDB" id="A0A9N7NZ77"/>
<comment type="caution">
    <text evidence="3">The sequence shown here is derived from an EMBL/GenBank/DDBJ whole genome shotgun (WGS) entry which is preliminary data.</text>
</comment>
<gene>
    <name evidence="3" type="ORF">SHERM_06612</name>
</gene>
<keyword evidence="4" id="KW-1185">Reference proteome</keyword>
<dbReference type="InterPro" id="IPR025836">
    <property type="entry name" value="Zn_knuckle_CX2CX4HX4C"/>
</dbReference>